<dbReference type="EMBL" id="RDBM01000037">
    <property type="protein sequence ID" value="TXS24482.1"/>
    <property type="molecule type" value="Genomic_DNA"/>
</dbReference>
<gene>
    <name evidence="3" type="ORF">EAO74_29075</name>
</gene>
<feature type="transmembrane region" description="Helical" evidence="2">
    <location>
        <begin position="33"/>
        <end position="51"/>
    </location>
</feature>
<sequence length="191" mass="20361">MSDSWQDDAPDNGEPDIGEPDDGPRPRHLLRRLAIAVLVLAIPAGGLVWLFQDDLFHPFGDARACEGSDAPLSGAFGAGGAPLPGDASDVHYYTQGGHTELSFVSSRIPAFLHTAGFVPDDASPFDESYLDDHYALGEDDTELPRGLCGTGVRGPVLTYGSTATTIMVERSPFTTDRFRAPARAIVTYDAP</sequence>
<dbReference type="AlphaFoldDB" id="A0A652KLG9"/>
<dbReference type="RefSeq" id="WP_147985223.1">
    <property type="nucleotide sequence ID" value="NZ_RDBM01000037.1"/>
</dbReference>
<feature type="region of interest" description="Disordered" evidence="1">
    <location>
        <begin position="1"/>
        <end position="24"/>
    </location>
</feature>
<evidence type="ECO:0000313" key="3">
    <source>
        <dbReference type="EMBL" id="TXS24482.1"/>
    </source>
</evidence>
<evidence type="ECO:0000256" key="2">
    <source>
        <dbReference type="SAM" id="Phobius"/>
    </source>
</evidence>
<protein>
    <submittedName>
        <fullName evidence="3">Uncharacterized protein</fullName>
    </submittedName>
</protein>
<keyword evidence="2" id="KW-1133">Transmembrane helix</keyword>
<keyword evidence="2" id="KW-0472">Membrane</keyword>
<organism evidence="3">
    <name type="scientific">Streptomyces sp. gb1(2016)</name>
    <dbReference type="NCBI Taxonomy" id="1828321"/>
    <lineage>
        <taxon>Bacteria</taxon>
        <taxon>Bacillati</taxon>
        <taxon>Actinomycetota</taxon>
        <taxon>Actinomycetes</taxon>
        <taxon>Kitasatosporales</taxon>
        <taxon>Streptomycetaceae</taxon>
        <taxon>Streptomyces</taxon>
    </lineage>
</organism>
<proteinExistence type="predicted"/>
<accession>A0A652KLG9</accession>
<evidence type="ECO:0000256" key="1">
    <source>
        <dbReference type="SAM" id="MobiDB-lite"/>
    </source>
</evidence>
<name>A0A652KLG9_9ACTN</name>
<feature type="compositionally biased region" description="Acidic residues" evidence="1">
    <location>
        <begin position="1"/>
        <end position="21"/>
    </location>
</feature>
<reference evidence="3" key="1">
    <citation type="submission" date="2018-10" db="EMBL/GenBank/DDBJ databases">
        <authorList>
            <person name="Hariharan J."/>
            <person name="Choudoir M.J."/>
            <person name="Diebold P."/>
            <person name="Panke-Buisse K."/>
            <person name="Campbell A.N."/>
            <person name="Buckley D.H."/>
        </authorList>
    </citation>
    <scope>NUCLEOTIDE SEQUENCE</scope>
    <source>
        <strain evidence="3">Gb1</strain>
    </source>
</reference>
<comment type="caution">
    <text evidence="3">The sequence shown here is derived from an EMBL/GenBank/DDBJ whole genome shotgun (WGS) entry which is preliminary data.</text>
</comment>
<keyword evidence="2" id="KW-0812">Transmembrane</keyword>